<feature type="signal peptide" evidence="2">
    <location>
        <begin position="1"/>
        <end position="34"/>
    </location>
</feature>
<protein>
    <recommendedName>
        <fullName evidence="5">Porin</fullName>
    </recommendedName>
</protein>
<sequence length="499" mass="54022">MITSLRKQSIFGMSCALVLAFFAVAVFGPSQAFADSRDEEIKQLRAMINALDQKLQVLEREQALRKGETAVTQQVAAQPAAASQAAPAQPSAESTAKAKVIVDDKGFTLASADDSNRLRLRGLMQADSRWYGDGGAKGRDSFVLRRARVMLEGQFSNIFRFQFVPEYGGSSFTLMDANVAIDFAPSAQLKIGKFKAPFGLARLQSDAWAALTEPSFIAQIAPSRDIGVQLGGSFFGGALDYQVGVFNGVGDGRSNQDNTDSDDDKDVYARIFAHPFKSLKDSPLAGLGIGIAGSHGRQNTRQGLTAGYRTSGQQTLFTYASDNGAGNYDTSLPTHTGEIWRISPQAYYYYGPFGLLAEYVTSTTHVRPNAGQDAMRITNKAWQVTSGWVLTGENASYDGVTPARPFSVERGTWGAFELVARYDHIDVDNDVFPILANPAESATEAASWGVGLNWYLTRAVRFSVDYNQTDPKDSGLAAPTGTVLKKGEKVILTRAQITF</sequence>
<proteinExistence type="predicted"/>
<feature type="chain" id="PRO_5015988289" description="Porin" evidence="2">
    <location>
        <begin position="35"/>
        <end position="499"/>
    </location>
</feature>
<dbReference type="KEGG" id="elut:CKA38_13645"/>
<dbReference type="InterPro" id="IPR023614">
    <property type="entry name" value="Porin_dom_sf"/>
</dbReference>
<evidence type="ECO:0008006" key="5">
    <source>
        <dbReference type="Google" id="ProtNLM"/>
    </source>
</evidence>
<keyword evidence="2" id="KW-0732">Signal</keyword>
<dbReference type="OrthoDB" id="9807854at2"/>
<accession>A0A2U8E6K7</accession>
<evidence type="ECO:0000313" key="3">
    <source>
        <dbReference type="EMBL" id="AWI10162.1"/>
    </source>
</evidence>
<keyword evidence="4" id="KW-1185">Reference proteome</keyword>
<dbReference type="SUPFAM" id="SSF56935">
    <property type="entry name" value="Porins"/>
    <property type="match status" value="1"/>
</dbReference>
<name>A0A2U8E6K7_9BACT</name>
<gene>
    <name evidence="3" type="ORF">CKA38_13645</name>
</gene>
<dbReference type="EMBL" id="CP023004">
    <property type="protein sequence ID" value="AWI10162.1"/>
    <property type="molecule type" value="Genomic_DNA"/>
</dbReference>
<feature type="coiled-coil region" evidence="1">
    <location>
        <begin position="34"/>
        <end position="61"/>
    </location>
</feature>
<organism evidence="3 4">
    <name type="scientific">Ereboglobus luteus</name>
    <dbReference type="NCBI Taxonomy" id="1796921"/>
    <lineage>
        <taxon>Bacteria</taxon>
        <taxon>Pseudomonadati</taxon>
        <taxon>Verrucomicrobiota</taxon>
        <taxon>Opitutia</taxon>
        <taxon>Opitutales</taxon>
        <taxon>Opitutaceae</taxon>
        <taxon>Ereboglobus</taxon>
    </lineage>
</organism>
<evidence type="ECO:0000256" key="1">
    <source>
        <dbReference type="SAM" id="Coils"/>
    </source>
</evidence>
<dbReference type="InterPro" id="IPR010870">
    <property type="entry name" value="Porin_O/P"/>
</dbReference>
<dbReference type="RefSeq" id="WP_108826039.1">
    <property type="nucleotide sequence ID" value="NZ_CP023004.1"/>
</dbReference>
<dbReference type="Gene3D" id="2.40.160.10">
    <property type="entry name" value="Porin"/>
    <property type="match status" value="1"/>
</dbReference>
<reference evidence="3 4" key="1">
    <citation type="journal article" date="2018" name="Syst. Appl. Microbiol.">
        <title>Ereboglobus luteus gen. nov. sp. nov. from cockroach guts, and new insights into the oxygen relationship of the genera Opitutus and Didymococcus (Verrucomicrobia: Opitutaceae).</title>
        <authorList>
            <person name="Tegtmeier D."/>
            <person name="Belitz A."/>
            <person name="Radek R."/>
            <person name="Heimerl T."/>
            <person name="Brune A."/>
        </authorList>
    </citation>
    <scope>NUCLEOTIDE SEQUENCE [LARGE SCALE GENOMIC DNA]</scope>
    <source>
        <strain evidence="3 4">Ho45</strain>
    </source>
</reference>
<dbReference type="Pfam" id="PF07396">
    <property type="entry name" value="Porin_O_P"/>
    <property type="match status" value="1"/>
</dbReference>
<keyword evidence="1" id="KW-0175">Coiled coil</keyword>
<evidence type="ECO:0000256" key="2">
    <source>
        <dbReference type="SAM" id="SignalP"/>
    </source>
</evidence>
<evidence type="ECO:0000313" key="4">
    <source>
        <dbReference type="Proteomes" id="UP000244896"/>
    </source>
</evidence>
<dbReference type="AlphaFoldDB" id="A0A2U8E6K7"/>
<dbReference type="Proteomes" id="UP000244896">
    <property type="component" value="Chromosome"/>
</dbReference>